<dbReference type="EMBL" id="JAGPNK010000052">
    <property type="protein sequence ID" value="KAH7302850.1"/>
    <property type="molecule type" value="Genomic_DNA"/>
</dbReference>
<organism evidence="2 3">
    <name type="scientific">Stachybotrys elegans</name>
    <dbReference type="NCBI Taxonomy" id="80388"/>
    <lineage>
        <taxon>Eukaryota</taxon>
        <taxon>Fungi</taxon>
        <taxon>Dikarya</taxon>
        <taxon>Ascomycota</taxon>
        <taxon>Pezizomycotina</taxon>
        <taxon>Sordariomycetes</taxon>
        <taxon>Hypocreomycetidae</taxon>
        <taxon>Hypocreales</taxon>
        <taxon>Stachybotryaceae</taxon>
        <taxon>Stachybotrys</taxon>
    </lineage>
</organism>
<gene>
    <name evidence="2" type="ORF">B0I35DRAFT_415539</name>
</gene>
<dbReference type="Proteomes" id="UP000813444">
    <property type="component" value="Unassembled WGS sequence"/>
</dbReference>
<evidence type="ECO:0000256" key="1">
    <source>
        <dbReference type="SAM" id="MobiDB-lite"/>
    </source>
</evidence>
<dbReference type="Gene3D" id="6.10.280.220">
    <property type="match status" value="1"/>
</dbReference>
<proteinExistence type="predicted"/>
<feature type="compositionally biased region" description="Basic and acidic residues" evidence="1">
    <location>
        <begin position="80"/>
        <end position="108"/>
    </location>
</feature>
<sequence>MDFYNSEQSFPALPYAFRTNLNQFDTWTDYFSYLTSTPSNIMTMYDSYSASTMNALPLAETEVEPPEILKKKRKSPSSPESDHLGQVRDSDKRQQDKFNTLQEEKSSLEEQNNMLAKEIASLEEQNNTLQENNHTLKKKVVSLEGQNAKLREQLTFFKKKLDDLQTFAMTIFEELGLF</sequence>
<evidence type="ECO:0000313" key="2">
    <source>
        <dbReference type="EMBL" id="KAH7302850.1"/>
    </source>
</evidence>
<dbReference type="SUPFAM" id="SSF90257">
    <property type="entry name" value="Myosin rod fragments"/>
    <property type="match status" value="1"/>
</dbReference>
<name>A0A8K0SCP4_9HYPO</name>
<evidence type="ECO:0000313" key="3">
    <source>
        <dbReference type="Proteomes" id="UP000813444"/>
    </source>
</evidence>
<protein>
    <recommendedName>
        <fullName evidence="4">BZIP domain-containing protein</fullName>
    </recommendedName>
</protein>
<reference evidence="2" key="1">
    <citation type="journal article" date="2021" name="Nat. Commun.">
        <title>Genetic determinants of endophytism in the Arabidopsis root mycobiome.</title>
        <authorList>
            <person name="Mesny F."/>
            <person name="Miyauchi S."/>
            <person name="Thiergart T."/>
            <person name="Pickel B."/>
            <person name="Atanasova L."/>
            <person name="Karlsson M."/>
            <person name="Huettel B."/>
            <person name="Barry K.W."/>
            <person name="Haridas S."/>
            <person name="Chen C."/>
            <person name="Bauer D."/>
            <person name="Andreopoulos W."/>
            <person name="Pangilinan J."/>
            <person name="LaButti K."/>
            <person name="Riley R."/>
            <person name="Lipzen A."/>
            <person name="Clum A."/>
            <person name="Drula E."/>
            <person name="Henrissat B."/>
            <person name="Kohler A."/>
            <person name="Grigoriev I.V."/>
            <person name="Martin F.M."/>
            <person name="Hacquard S."/>
        </authorList>
    </citation>
    <scope>NUCLEOTIDE SEQUENCE</scope>
    <source>
        <strain evidence="2">MPI-CAGE-CH-0235</strain>
    </source>
</reference>
<evidence type="ECO:0008006" key="4">
    <source>
        <dbReference type="Google" id="ProtNLM"/>
    </source>
</evidence>
<comment type="caution">
    <text evidence="2">The sequence shown here is derived from an EMBL/GenBank/DDBJ whole genome shotgun (WGS) entry which is preliminary data.</text>
</comment>
<dbReference type="AlphaFoldDB" id="A0A8K0SCP4"/>
<feature type="region of interest" description="Disordered" evidence="1">
    <location>
        <begin position="59"/>
        <end position="110"/>
    </location>
</feature>
<keyword evidence="3" id="KW-1185">Reference proteome</keyword>
<accession>A0A8K0SCP4</accession>